<name>E1IFV4_9CHLR</name>
<dbReference type="Pfam" id="PF01022">
    <property type="entry name" value="HTH_5"/>
    <property type="match status" value="1"/>
</dbReference>
<dbReference type="HOGENOM" id="CLU_097806_3_2_0"/>
<dbReference type="SUPFAM" id="SSF46785">
    <property type="entry name" value="Winged helix' DNA-binding domain"/>
    <property type="match status" value="1"/>
</dbReference>
<dbReference type="PROSITE" id="PS50987">
    <property type="entry name" value="HTH_ARSR_2"/>
    <property type="match status" value="1"/>
</dbReference>
<dbReference type="GO" id="GO:0003677">
    <property type="term" value="F:DNA binding"/>
    <property type="evidence" value="ECO:0007669"/>
    <property type="project" value="UniProtKB-KW"/>
</dbReference>
<comment type="caution">
    <text evidence="5">The sequence shown here is derived from an EMBL/GenBank/DDBJ whole genome shotgun (WGS) entry which is preliminary data.</text>
</comment>
<evidence type="ECO:0000256" key="1">
    <source>
        <dbReference type="ARBA" id="ARBA00023015"/>
    </source>
</evidence>
<dbReference type="AlphaFoldDB" id="E1IFV4"/>
<dbReference type="EMBL" id="ADVR01000096">
    <property type="protein sequence ID" value="EFO79912.1"/>
    <property type="molecule type" value="Genomic_DNA"/>
</dbReference>
<dbReference type="GO" id="GO:0003700">
    <property type="term" value="F:DNA-binding transcription factor activity"/>
    <property type="evidence" value="ECO:0007669"/>
    <property type="project" value="InterPro"/>
</dbReference>
<feature type="domain" description="HTH arsR-type" evidence="4">
    <location>
        <begin position="5"/>
        <end position="99"/>
    </location>
</feature>
<evidence type="ECO:0000313" key="6">
    <source>
        <dbReference type="Proteomes" id="UP000054010"/>
    </source>
</evidence>
<dbReference type="Gene3D" id="1.10.10.10">
    <property type="entry name" value="Winged helix-like DNA-binding domain superfamily/Winged helix DNA-binding domain"/>
    <property type="match status" value="1"/>
</dbReference>
<gene>
    <name evidence="5" type="ORF">OSCT_2205</name>
</gene>
<dbReference type="STRING" id="765420.OSCT_2205"/>
<dbReference type="InterPro" id="IPR036390">
    <property type="entry name" value="WH_DNA-bd_sf"/>
</dbReference>
<protein>
    <submittedName>
        <fullName evidence="5">Transcriptional regulator, ArsR family</fullName>
    </submittedName>
</protein>
<evidence type="ECO:0000313" key="5">
    <source>
        <dbReference type="EMBL" id="EFO79912.1"/>
    </source>
</evidence>
<keyword evidence="6" id="KW-1185">Reference proteome</keyword>
<dbReference type="PRINTS" id="PR00778">
    <property type="entry name" value="HTHARSR"/>
</dbReference>
<dbReference type="CDD" id="cd00090">
    <property type="entry name" value="HTH_ARSR"/>
    <property type="match status" value="1"/>
</dbReference>
<dbReference type="Proteomes" id="UP000054010">
    <property type="component" value="Unassembled WGS sequence"/>
</dbReference>
<proteinExistence type="predicted"/>
<dbReference type="OrthoDB" id="9798835at2"/>
<keyword evidence="2" id="KW-0238">DNA-binding</keyword>
<dbReference type="PANTHER" id="PTHR33154">
    <property type="entry name" value="TRANSCRIPTIONAL REGULATOR, ARSR FAMILY"/>
    <property type="match status" value="1"/>
</dbReference>
<organism evidence="5 6">
    <name type="scientific">Oscillochloris trichoides DG-6</name>
    <dbReference type="NCBI Taxonomy" id="765420"/>
    <lineage>
        <taxon>Bacteria</taxon>
        <taxon>Bacillati</taxon>
        <taxon>Chloroflexota</taxon>
        <taxon>Chloroflexia</taxon>
        <taxon>Chloroflexales</taxon>
        <taxon>Chloroflexineae</taxon>
        <taxon>Oscillochloridaceae</taxon>
        <taxon>Oscillochloris</taxon>
    </lineage>
</organism>
<keyword evidence="3" id="KW-0804">Transcription</keyword>
<dbReference type="eggNOG" id="COG0640">
    <property type="taxonomic scope" value="Bacteria"/>
</dbReference>
<dbReference type="InterPro" id="IPR036388">
    <property type="entry name" value="WH-like_DNA-bd_sf"/>
</dbReference>
<accession>E1IFV4</accession>
<dbReference type="InterPro" id="IPR051081">
    <property type="entry name" value="HTH_MetalResp_TranReg"/>
</dbReference>
<dbReference type="NCBIfam" id="NF033788">
    <property type="entry name" value="HTH_metalloreg"/>
    <property type="match status" value="1"/>
</dbReference>
<dbReference type="InterPro" id="IPR011991">
    <property type="entry name" value="ArsR-like_HTH"/>
</dbReference>
<evidence type="ECO:0000256" key="3">
    <source>
        <dbReference type="ARBA" id="ARBA00023163"/>
    </source>
</evidence>
<evidence type="ECO:0000259" key="4">
    <source>
        <dbReference type="PROSITE" id="PS50987"/>
    </source>
</evidence>
<reference evidence="5 6" key="1">
    <citation type="journal article" date="2011" name="J. Bacteriol.">
        <title>Draft genome sequence of the anoxygenic filamentous phototrophic bacterium Oscillochloris trichoides subsp. DG-6.</title>
        <authorList>
            <person name="Kuznetsov B.B."/>
            <person name="Ivanovsky R.N."/>
            <person name="Keppen O.I."/>
            <person name="Sukhacheva M.V."/>
            <person name="Bumazhkin B.K."/>
            <person name="Patutina E.O."/>
            <person name="Beletsky A.V."/>
            <person name="Mardanov A.V."/>
            <person name="Baslerov R.V."/>
            <person name="Panteleeva A.N."/>
            <person name="Kolganova T.V."/>
            <person name="Ravin N.V."/>
            <person name="Skryabin K.G."/>
        </authorList>
    </citation>
    <scope>NUCLEOTIDE SEQUENCE [LARGE SCALE GENOMIC DNA]</scope>
    <source>
        <strain evidence="5 6">DG-6</strain>
    </source>
</reference>
<dbReference type="InterPro" id="IPR001845">
    <property type="entry name" value="HTH_ArsR_DNA-bd_dom"/>
</dbReference>
<sequence length="99" mass="11099">MTTAQPDPDDHAMALLCKALGNPVRIQIIRYIQHHPNCIATQILLHMPDGAPHAQSTISQHLRVLRDAGLVEGYHEGAATCYQINRERLGWLVEQLNQL</sequence>
<evidence type="ECO:0000256" key="2">
    <source>
        <dbReference type="ARBA" id="ARBA00023125"/>
    </source>
</evidence>
<dbReference type="SMART" id="SM00418">
    <property type="entry name" value="HTH_ARSR"/>
    <property type="match status" value="1"/>
</dbReference>
<dbReference type="PANTHER" id="PTHR33154:SF15">
    <property type="entry name" value="REGULATORY PROTEIN ARSR"/>
    <property type="match status" value="1"/>
</dbReference>
<keyword evidence="1" id="KW-0805">Transcription regulation</keyword>